<dbReference type="GO" id="GO:0030288">
    <property type="term" value="C:outer membrane-bounded periplasmic space"/>
    <property type="evidence" value="ECO:0007669"/>
    <property type="project" value="TreeGrafter"/>
</dbReference>
<dbReference type="Gene3D" id="3.40.50.12090">
    <property type="match status" value="2"/>
</dbReference>
<proteinExistence type="predicted"/>
<comment type="caution">
    <text evidence="2">The sequence shown here is derived from an EMBL/GenBank/DDBJ whole genome shotgun (WGS) entry which is preliminary data.</text>
</comment>
<keyword evidence="1" id="KW-0732">Signal</keyword>
<keyword evidence="3" id="KW-1185">Reference proteome</keyword>
<dbReference type="InterPro" id="IPR006311">
    <property type="entry name" value="TAT_signal"/>
</dbReference>
<dbReference type="EMBL" id="JACCBB010000001">
    <property type="protein sequence ID" value="NYD21574.1"/>
    <property type="molecule type" value="Genomic_DNA"/>
</dbReference>
<protein>
    <submittedName>
        <fullName evidence="2">Putative cell wall-binding protein</fullName>
    </submittedName>
</protein>
<dbReference type="Proteomes" id="UP000521922">
    <property type="component" value="Unassembled WGS sequence"/>
</dbReference>
<dbReference type="Pfam" id="PF04122">
    <property type="entry name" value="CW_binding_2"/>
    <property type="match status" value="3"/>
</dbReference>
<dbReference type="PANTHER" id="PTHR30032:SF8">
    <property type="entry name" value="GERMINATION-SPECIFIC N-ACETYLMURAMOYL-L-ALANINE AMIDASE"/>
    <property type="match status" value="1"/>
</dbReference>
<gene>
    <name evidence="2" type="ORF">BJ968_001114</name>
</gene>
<dbReference type="PANTHER" id="PTHR30032">
    <property type="entry name" value="N-ACETYLMURAMOYL-L-ALANINE AMIDASE-RELATED"/>
    <property type="match status" value="1"/>
</dbReference>
<dbReference type="InterPro" id="IPR007253">
    <property type="entry name" value="Cell_wall-bd_2"/>
</dbReference>
<feature type="chain" id="PRO_5031252593" evidence="1">
    <location>
        <begin position="29"/>
        <end position="345"/>
    </location>
</feature>
<evidence type="ECO:0000313" key="3">
    <source>
        <dbReference type="Proteomes" id="UP000521922"/>
    </source>
</evidence>
<feature type="signal peptide" evidence="1">
    <location>
        <begin position="1"/>
        <end position="28"/>
    </location>
</feature>
<name>A0A7Y9ATQ3_9ACTN</name>
<reference evidence="2 3" key="1">
    <citation type="submission" date="2020-07" db="EMBL/GenBank/DDBJ databases">
        <title>Sequencing the genomes of 1000 actinobacteria strains.</title>
        <authorList>
            <person name="Klenk H.-P."/>
        </authorList>
    </citation>
    <scope>NUCLEOTIDE SEQUENCE [LARGE SCALE GENOMIC DNA]</scope>
    <source>
        <strain evidence="2 3">DSM 7487</strain>
    </source>
</reference>
<dbReference type="RefSeq" id="WP_179749971.1">
    <property type="nucleotide sequence ID" value="NZ_BAAAGN010000005.1"/>
</dbReference>
<evidence type="ECO:0000256" key="1">
    <source>
        <dbReference type="SAM" id="SignalP"/>
    </source>
</evidence>
<dbReference type="AlphaFoldDB" id="A0A7Y9ATQ3"/>
<evidence type="ECO:0000313" key="2">
    <source>
        <dbReference type="EMBL" id="NYD21574.1"/>
    </source>
</evidence>
<dbReference type="InterPro" id="IPR051922">
    <property type="entry name" value="Bact_Sporulation_Assoc"/>
</dbReference>
<sequence>MRPARRTALSTLAAATLLAMAGTTAAHAATPVPKVGTPFPYVGLVRAAGEDRYETAAVVSRGSFQPSAGSSVFVTSGEAPADALTAGPAAASLDAPLLLTRPGELPAATAEELDRLAPATVYVVGGADRVSEATVAEISAAAPGATVTRIAGDTRWETAVEVAERFFPDPAGVVLTRGDTFPDALSGGAAAAVAGVPVMITEPTQVPAPVAEWMAAHTFEQSLVVGGPASVSEDVAAALAARSGGAAPVRLAGADRYDTSAAVAAQVFPAATTTTVLLATGDDFPDALAGVPAAAVNAAPILLLPKSCSPASTLAYLGTFPEGVSEIVLGGPTAVTPEALSVACA</sequence>
<organism evidence="2 3">
    <name type="scientific">Kineococcus aurantiacus</name>
    <dbReference type="NCBI Taxonomy" id="37633"/>
    <lineage>
        <taxon>Bacteria</taxon>
        <taxon>Bacillati</taxon>
        <taxon>Actinomycetota</taxon>
        <taxon>Actinomycetes</taxon>
        <taxon>Kineosporiales</taxon>
        <taxon>Kineosporiaceae</taxon>
        <taxon>Kineococcus</taxon>
    </lineage>
</organism>
<accession>A0A7Y9ATQ3</accession>
<dbReference type="PROSITE" id="PS51318">
    <property type="entry name" value="TAT"/>
    <property type="match status" value="1"/>
</dbReference>